<sequence>MDIRIVKSSAEQALSDENAKLENQMDACQAQVEAVGDISLEGMEGAAAEAATQTIHMHKAVVESHYSLYESLRSANEKNKRAVSGLYPTEGDVVDTKVAEQRLQEAQSEIARLRQEERRDVSFARQQNQQAQRDGGSAESLIDVQSISDGYSSLIASQQETAQYYQKSSTWPTSMTPTRQAFMGRLTSANCVPPRRPSSVIRPQAHGAIPVGQILPTVTITTRLPSISAKWHVRI</sequence>
<evidence type="ECO:0000313" key="2">
    <source>
        <dbReference type="EMBL" id="ERL06142.1"/>
    </source>
</evidence>
<dbReference type="RefSeq" id="WP_021727198.1">
    <property type="nucleotide sequence ID" value="NZ_AWEZ01000069.1"/>
</dbReference>
<protein>
    <submittedName>
        <fullName evidence="2">Uncharacterized protein</fullName>
    </submittedName>
</protein>
<gene>
    <name evidence="2" type="ORF">HMPREF1316_0740</name>
</gene>
<proteinExistence type="predicted"/>
<comment type="caution">
    <text evidence="2">The sequence shown here is derived from an EMBL/GenBank/DDBJ whole genome shotgun (WGS) entry which is preliminary data.</text>
</comment>
<accession>U2USP8</accession>
<dbReference type="STRING" id="1125712.HMPREF1316_0740"/>
<dbReference type="AlphaFoldDB" id="U2USP8"/>
<dbReference type="EMBL" id="AWEZ01000069">
    <property type="protein sequence ID" value="ERL06142.1"/>
    <property type="molecule type" value="Genomic_DNA"/>
</dbReference>
<evidence type="ECO:0000313" key="3">
    <source>
        <dbReference type="Proteomes" id="UP000016638"/>
    </source>
</evidence>
<feature type="region of interest" description="Disordered" evidence="1">
    <location>
        <begin position="121"/>
        <end position="140"/>
    </location>
</feature>
<organism evidence="2 3">
    <name type="scientific">Olsenella profusa F0195</name>
    <dbReference type="NCBI Taxonomy" id="1125712"/>
    <lineage>
        <taxon>Bacteria</taxon>
        <taxon>Bacillati</taxon>
        <taxon>Actinomycetota</taxon>
        <taxon>Coriobacteriia</taxon>
        <taxon>Coriobacteriales</taxon>
        <taxon>Atopobiaceae</taxon>
        <taxon>Olsenella</taxon>
    </lineage>
</organism>
<dbReference type="Proteomes" id="UP000016638">
    <property type="component" value="Unassembled WGS sequence"/>
</dbReference>
<reference evidence="2 3" key="1">
    <citation type="submission" date="2013-08" db="EMBL/GenBank/DDBJ databases">
        <authorList>
            <person name="Durkin A.S."/>
            <person name="Haft D.R."/>
            <person name="McCorrison J."/>
            <person name="Torralba M."/>
            <person name="Gillis M."/>
            <person name="Haft D.H."/>
            <person name="Methe B."/>
            <person name="Sutton G."/>
            <person name="Nelson K.E."/>
        </authorList>
    </citation>
    <scope>NUCLEOTIDE SEQUENCE [LARGE SCALE GENOMIC DNA]</scope>
    <source>
        <strain evidence="2 3">F0195</strain>
    </source>
</reference>
<keyword evidence="3" id="KW-1185">Reference proteome</keyword>
<name>U2USP8_9ACTN</name>
<evidence type="ECO:0000256" key="1">
    <source>
        <dbReference type="SAM" id="MobiDB-lite"/>
    </source>
</evidence>